<gene>
    <name evidence="1" type="ORF">SDC9_204438</name>
</gene>
<protein>
    <submittedName>
        <fullName evidence="1">Uncharacterized protein</fullName>
    </submittedName>
</protein>
<comment type="caution">
    <text evidence="1">The sequence shown here is derived from an EMBL/GenBank/DDBJ whole genome shotgun (WGS) entry which is preliminary data.</text>
</comment>
<organism evidence="1">
    <name type="scientific">bioreactor metagenome</name>
    <dbReference type="NCBI Taxonomy" id="1076179"/>
    <lineage>
        <taxon>unclassified sequences</taxon>
        <taxon>metagenomes</taxon>
        <taxon>ecological metagenomes</taxon>
    </lineage>
</organism>
<dbReference type="EMBL" id="VSSQ01127451">
    <property type="protein sequence ID" value="MPN56746.1"/>
    <property type="molecule type" value="Genomic_DNA"/>
</dbReference>
<evidence type="ECO:0000313" key="1">
    <source>
        <dbReference type="EMBL" id="MPN56746.1"/>
    </source>
</evidence>
<name>A0A645IZX6_9ZZZZ</name>
<reference evidence="1" key="1">
    <citation type="submission" date="2019-08" db="EMBL/GenBank/DDBJ databases">
        <authorList>
            <person name="Kucharzyk K."/>
            <person name="Murdoch R.W."/>
            <person name="Higgins S."/>
            <person name="Loffler F."/>
        </authorList>
    </citation>
    <scope>NUCLEOTIDE SEQUENCE</scope>
</reference>
<proteinExistence type="predicted"/>
<dbReference type="AlphaFoldDB" id="A0A645IZX6"/>
<sequence>MNIKKIGFNEISNWLKALIMDYGFSIETLSDYLLLTCEQILWLSDENLDKGRIFDKVAALYLISCKARLEVPGK</sequence>
<accession>A0A645IZX6</accession>